<evidence type="ECO:0000313" key="3">
    <source>
        <dbReference type="Proteomes" id="UP000438991"/>
    </source>
</evidence>
<dbReference type="RefSeq" id="WP_111385505.1">
    <property type="nucleotide sequence ID" value="NZ_NPEW01000104.1"/>
</dbReference>
<dbReference type="InterPro" id="IPR037401">
    <property type="entry name" value="SnoaL-like"/>
</dbReference>
<dbReference type="AlphaFoldDB" id="A0A327K3S7"/>
<evidence type="ECO:0000313" key="2">
    <source>
        <dbReference type="EMBL" id="MTW17652.1"/>
    </source>
</evidence>
<feature type="domain" description="SnoaL-like" evidence="1">
    <location>
        <begin position="29"/>
        <end position="126"/>
    </location>
</feature>
<proteinExistence type="predicted"/>
<dbReference type="InterPro" id="IPR032710">
    <property type="entry name" value="NTF2-like_dom_sf"/>
</dbReference>
<name>A0A327K3S7_9BRAD</name>
<dbReference type="SUPFAM" id="SSF54427">
    <property type="entry name" value="NTF2-like"/>
    <property type="match status" value="1"/>
</dbReference>
<evidence type="ECO:0000259" key="1">
    <source>
        <dbReference type="Pfam" id="PF12680"/>
    </source>
</evidence>
<protein>
    <submittedName>
        <fullName evidence="2">DUF4440 domain-containing protein</fullName>
    </submittedName>
</protein>
<dbReference type="Pfam" id="PF12680">
    <property type="entry name" value="SnoaL_2"/>
    <property type="match status" value="1"/>
</dbReference>
<organism evidence="2 3">
    <name type="scientific">Rhodoplanes serenus</name>
    <dbReference type="NCBI Taxonomy" id="200615"/>
    <lineage>
        <taxon>Bacteria</taxon>
        <taxon>Pseudomonadati</taxon>
        <taxon>Pseudomonadota</taxon>
        <taxon>Alphaproteobacteria</taxon>
        <taxon>Hyphomicrobiales</taxon>
        <taxon>Nitrobacteraceae</taxon>
        <taxon>Rhodoplanes</taxon>
    </lineage>
</organism>
<comment type="caution">
    <text evidence="2">The sequence shown here is derived from an EMBL/GenBank/DDBJ whole genome shotgun (WGS) entry which is preliminary data.</text>
</comment>
<gene>
    <name evidence="2" type="ORF">GJ689_15710</name>
</gene>
<dbReference type="EMBL" id="WNKV01000011">
    <property type="protein sequence ID" value="MTW17652.1"/>
    <property type="molecule type" value="Genomic_DNA"/>
</dbReference>
<dbReference type="Proteomes" id="UP000438991">
    <property type="component" value="Unassembled WGS sequence"/>
</dbReference>
<sequence>MIIRDATNPGTATLSIDTAEDALRLARIYLAAIERRDVEAATRCLAPDAVLTFPGGIRRKGAAGIASGSASRYRRIGKVVEAWEVYGEPGAFVVYCRGTLHGEWLDGAPFTGIRFVDRFEIDARAIRRQDVWNDAGEHRLARRAVQDAMSEVVSEVGHHVGAGAPRSLD</sequence>
<reference evidence="2 3" key="1">
    <citation type="submission" date="2019-11" db="EMBL/GenBank/DDBJ databases">
        <title>Whole-genome sequence of Rhodoplanes serenus DSM 18633, type strain.</title>
        <authorList>
            <person name="Kyndt J.A."/>
            <person name="Meyer T.E."/>
        </authorList>
    </citation>
    <scope>NUCLEOTIDE SEQUENCE [LARGE SCALE GENOMIC DNA]</scope>
    <source>
        <strain evidence="2 3">DSM 18633</strain>
    </source>
</reference>
<dbReference type="Gene3D" id="3.10.450.50">
    <property type="match status" value="1"/>
</dbReference>
<accession>A0A327K3S7</accession>